<proteinExistence type="predicted"/>
<name>A0A1G7PWH2_9FLAO</name>
<dbReference type="EMBL" id="FNBH01000002">
    <property type="protein sequence ID" value="SDF89710.1"/>
    <property type="molecule type" value="Genomic_DNA"/>
</dbReference>
<keyword evidence="2" id="KW-1185">Reference proteome</keyword>
<evidence type="ECO:0000313" key="2">
    <source>
        <dbReference type="Proteomes" id="UP000199203"/>
    </source>
</evidence>
<dbReference type="Proteomes" id="UP000199203">
    <property type="component" value="Unassembled WGS sequence"/>
</dbReference>
<evidence type="ECO:0000313" key="1">
    <source>
        <dbReference type="EMBL" id="SDF89710.1"/>
    </source>
</evidence>
<gene>
    <name evidence="1" type="ORF">SAMN05421825_2406</name>
</gene>
<dbReference type="AlphaFoldDB" id="A0A1G7PWH2"/>
<reference evidence="2" key="1">
    <citation type="submission" date="2016-10" db="EMBL/GenBank/DDBJ databases">
        <authorList>
            <person name="Varghese N."/>
            <person name="Submissions S."/>
        </authorList>
    </citation>
    <scope>NUCLEOTIDE SEQUENCE [LARGE SCALE GENOMIC DNA]</scope>
    <source>
        <strain evidence="2">DSM 19684</strain>
    </source>
</reference>
<accession>A0A1G7PWH2</accession>
<sequence>MFGKLNKKYSNALLSFNFYALAILVIFLIAISGRFKSGPCTPNLDILSVIFLYLISFILLLINGVRFFYYKKPNKYSFYMHLIAFSLLTFFFFTFKK</sequence>
<protein>
    <submittedName>
        <fullName evidence="1">Uncharacterized protein</fullName>
    </submittedName>
</protein>
<organism evidence="1 2">
    <name type="scientific">Epilithonimonas hungarica</name>
    <dbReference type="NCBI Taxonomy" id="454006"/>
    <lineage>
        <taxon>Bacteria</taxon>
        <taxon>Pseudomonadati</taxon>
        <taxon>Bacteroidota</taxon>
        <taxon>Flavobacteriia</taxon>
        <taxon>Flavobacteriales</taxon>
        <taxon>Weeksellaceae</taxon>
        <taxon>Chryseobacterium group</taxon>
        <taxon>Epilithonimonas</taxon>
    </lineage>
</organism>